<dbReference type="Pfam" id="PF16868">
    <property type="entry name" value="NMT1_3"/>
    <property type="match status" value="1"/>
</dbReference>
<reference evidence="1 2" key="1">
    <citation type="journal article" date="2019" name="Int. J. Syst. Evol. Microbiol.">
        <title>The Global Catalogue of Microorganisms (GCM) 10K type strain sequencing project: providing services to taxonomists for standard genome sequencing and annotation.</title>
        <authorList>
            <consortium name="The Broad Institute Genomics Platform"/>
            <consortium name="The Broad Institute Genome Sequencing Center for Infectious Disease"/>
            <person name="Wu L."/>
            <person name="Ma J."/>
        </authorList>
    </citation>
    <scope>NUCLEOTIDE SEQUENCE [LARGE SCALE GENOMIC DNA]</scope>
    <source>
        <strain evidence="1 2">JCM 14545</strain>
    </source>
</reference>
<accession>A0ABN2R918</accession>
<dbReference type="Proteomes" id="UP001501116">
    <property type="component" value="Unassembled WGS sequence"/>
</dbReference>
<dbReference type="RefSeq" id="WP_344421041.1">
    <property type="nucleotide sequence ID" value="NZ_BAAANN010000016.1"/>
</dbReference>
<dbReference type="PANTHER" id="PTHR42941">
    <property type="entry name" value="SLL1037 PROTEIN"/>
    <property type="match status" value="1"/>
</dbReference>
<dbReference type="SUPFAM" id="SSF53850">
    <property type="entry name" value="Periplasmic binding protein-like II"/>
    <property type="match status" value="1"/>
</dbReference>
<evidence type="ECO:0000313" key="2">
    <source>
        <dbReference type="Proteomes" id="UP001501116"/>
    </source>
</evidence>
<keyword evidence="2" id="KW-1185">Reference proteome</keyword>
<comment type="caution">
    <text evidence="1">The sequence shown here is derived from an EMBL/GenBank/DDBJ whole genome shotgun (WGS) entry which is preliminary data.</text>
</comment>
<dbReference type="EMBL" id="BAAANN010000016">
    <property type="protein sequence ID" value="GAA1965185.1"/>
    <property type="molecule type" value="Genomic_DNA"/>
</dbReference>
<name>A0ABN2R918_9PSEU</name>
<dbReference type="InterPro" id="IPR011852">
    <property type="entry name" value="TRAP_TAXI"/>
</dbReference>
<evidence type="ECO:0000313" key="1">
    <source>
        <dbReference type="EMBL" id="GAA1965185.1"/>
    </source>
</evidence>
<proteinExistence type="predicted"/>
<dbReference type="PROSITE" id="PS51257">
    <property type="entry name" value="PROKAR_LIPOPROTEIN"/>
    <property type="match status" value="1"/>
</dbReference>
<sequence length="309" mass="32257">MRKVLAVLLAVLGLGVSVAGCSPEFRGLNLRIAAGNTGGVYYQLSQRLATQWGGQLGIARPGVLETRGSPDNLARLRAGTADVAFSAADVAAITAPPNGDLKALARIYDDYLHVVVRADSPITSLAMLRGHRVSIGAPDSGVAVIAKQLLRTAGLTGPGALTTSDLGLDPSLTALQRGDIDAFFWSGGLPTNAITAVAQRTPLRLVDIGGLMPEMRRINPVYRTATIPASTYQTAGGPVVTLAVPNYLMVPSSMPDDLAEALVQGLFAAQGELAKVNRAALSIDVRSAIETSPLALHPGALRYYRAQKT</sequence>
<dbReference type="PANTHER" id="PTHR42941:SF1">
    <property type="entry name" value="SLL1037 PROTEIN"/>
    <property type="match status" value="1"/>
</dbReference>
<dbReference type="Gene3D" id="3.40.190.10">
    <property type="entry name" value="Periplasmic binding protein-like II"/>
    <property type="match status" value="2"/>
</dbReference>
<gene>
    <name evidence="1" type="ORF">GCM10009754_41470</name>
</gene>
<organism evidence="1 2">
    <name type="scientific">Amycolatopsis minnesotensis</name>
    <dbReference type="NCBI Taxonomy" id="337894"/>
    <lineage>
        <taxon>Bacteria</taxon>
        <taxon>Bacillati</taxon>
        <taxon>Actinomycetota</taxon>
        <taxon>Actinomycetes</taxon>
        <taxon>Pseudonocardiales</taxon>
        <taxon>Pseudonocardiaceae</taxon>
        <taxon>Amycolatopsis</taxon>
    </lineage>
</organism>
<protein>
    <submittedName>
        <fullName evidence="1">TAXI family TRAP transporter solute-binding subunit</fullName>
    </submittedName>
</protein>
<dbReference type="NCBIfam" id="TIGR02122">
    <property type="entry name" value="TRAP_TAXI"/>
    <property type="match status" value="1"/>
</dbReference>